<dbReference type="Gene3D" id="2.60.40.3080">
    <property type="match status" value="1"/>
</dbReference>
<dbReference type="SUPFAM" id="SSF52058">
    <property type="entry name" value="L domain-like"/>
    <property type="match status" value="1"/>
</dbReference>
<gene>
    <name evidence="5" type="ORF">AsAng_0063910</name>
</gene>
<dbReference type="PANTHER" id="PTHR47566">
    <property type="match status" value="1"/>
</dbReference>
<keyword evidence="6" id="KW-1185">Reference proteome</keyword>
<accession>A0A915YMD4</accession>
<protein>
    <submittedName>
        <fullName evidence="5">T9SS type A sorting domain-containing protein</fullName>
    </submittedName>
</protein>
<evidence type="ECO:0000256" key="3">
    <source>
        <dbReference type="SAM" id="SignalP"/>
    </source>
</evidence>
<keyword evidence="1" id="KW-0433">Leucine-rich repeat</keyword>
<keyword evidence="5" id="KW-0614">Plasmid</keyword>
<dbReference type="AlphaFoldDB" id="A0A915YMD4"/>
<dbReference type="InterPro" id="IPR032675">
    <property type="entry name" value="LRR_dom_sf"/>
</dbReference>
<evidence type="ECO:0000256" key="2">
    <source>
        <dbReference type="ARBA" id="ARBA00022737"/>
    </source>
</evidence>
<evidence type="ECO:0000256" key="1">
    <source>
        <dbReference type="ARBA" id="ARBA00022614"/>
    </source>
</evidence>
<dbReference type="GO" id="GO:0035591">
    <property type="term" value="F:signaling adaptor activity"/>
    <property type="evidence" value="ECO:0007669"/>
    <property type="project" value="TreeGrafter"/>
</dbReference>
<name>A0A915YMD4_9BACT</name>
<evidence type="ECO:0000313" key="6">
    <source>
        <dbReference type="Proteomes" id="UP001060919"/>
    </source>
</evidence>
<dbReference type="PANTHER" id="PTHR47566:SF1">
    <property type="entry name" value="PROTEIN NUD1"/>
    <property type="match status" value="1"/>
</dbReference>
<keyword evidence="3" id="KW-0732">Signal</keyword>
<dbReference type="KEGG" id="aup:AsAng_0063910"/>
<dbReference type="InterPro" id="IPR052574">
    <property type="entry name" value="CDIRP"/>
</dbReference>
<dbReference type="NCBIfam" id="TIGR04183">
    <property type="entry name" value="Por_Secre_tail"/>
    <property type="match status" value="1"/>
</dbReference>
<feature type="chain" id="PRO_5037342215" evidence="3">
    <location>
        <begin position="26"/>
        <end position="446"/>
    </location>
</feature>
<geneLocation type="plasmid" evidence="5 6">
    <name>pAUEa</name>
</geneLocation>
<dbReference type="InterPro" id="IPR026444">
    <property type="entry name" value="Secre_tail"/>
</dbReference>
<evidence type="ECO:0000313" key="5">
    <source>
        <dbReference type="EMBL" id="BDS15607.1"/>
    </source>
</evidence>
<dbReference type="Pfam" id="PF18962">
    <property type="entry name" value="Por_Secre_tail"/>
    <property type="match status" value="1"/>
</dbReference>
<dbReference type="Proteomes" id="UP001060919">
    <property type="component" value="Plasmid pAUEa"/>
</dbReference>
<feature type="domain" description="Secretion system C-terminal sorting" evidence="4">
    <location>
        <begin position="373"/>
        <end position="439"/>
    </location>
</feature>
<evidence type="ECO:0000259" key="4">
    <source>
        <dbReference type="Pfam" id="PF18962"/>
    </source>
</evidence>
<organism evidence="5 6">
    <name type="scientific">Aureispira anguillae</name>
    <dbReference type="NCBI Taxonomy" id="2864201"/>
    <lineage>
        <taxon>Bacteria</taxon>
        <taxon>Pseudomonadati</taxon>
        <taxon>Bacteroidota</taxon>
        <taxon>Saprospiria</taxon>
        <taxon>Saprospirales</taxon>
        <taxon>Saprospiraceae</taxon>
        <taxon>Aureispira</taxon>
    </lineage>
</organism>
<dbReference type="RefSeq" id="WP_264793595.1">
    <property type="nucleotide sequence ID" value="NZ_AP026868.1"/>
</dbReference>
<reference evidence="5" key="1">
    <citation type="submission" date="2022-09" db="EMBL/GenBank/DDBJ databases">
        <title>Aureispira anguillicida sp. nov., isolated from Leptocephalus of Japanese eel Anguilla japonica.</title>
        <authorList>
            <person name="Yuasa K."/>
            <person name="Mekata T."/>
            <person name="Ikunari K."/>
        </authorList>
    </citation>
    <scope>NUCLEOTIDE SEQUENCE</scope>
    <source>
        <strain evidence="5">EL160426</strain>
        <plasmid evidence="5">pAUEa</plasmid>
    </source>
</reference>
<keyword evidence="2" id="KW-0677">Repeat</keyword>
<dbReference type="EMBL" id="AP026868">
    <property type="protein sequence ID" value="BDS15607.1"/>
    <property type="molecule type" value="Genomic_DNA"/>
</dbReference>
<proteinExistence type="predicted"/>
<sequence>MTTLNFATVMIILASCLMSNPSIYAQNVVIPDANFKTYLLGQNAINTNGDAEIQISEAQAFNGMLNLNSLNIADLTGIESFTNLNTLYCSNNQLSTLNLSNNTALSTLSCNNNQLSSLNLSSNPLLTLVACNDNQLSSLNLSNNPLLSLLSCNNNQLSNLNIRNNTSITRLYCDNNQLSSLDLSGNTMLDLLSCNNNQLANLNLNGNIALKLLACNNNQLTNLNLDDNTAITAIACNNNKLSRIDLSNNTALMTLSCDNNQLTVLDLDKNATLTRLSCNNNQLSHLDLSKNTALVRLFCTNNQLISLNVRNGNNSNFTHFHANNNPNLTCIQVTDISYSVANWTNVDSVANFRTFCTVTGVTTTKATLSNVQVYPNPTNKRLTIALDKLYPTATITINNIMGQPVWVNNYSGVQNIDIDLEIANGVYFLSIETEEHKTKSIKFIKN</sequence>
<feature type="signal peptide" evidence="3">
    <location>
        <begin position="1"/>
        <end position="25"/>
    </location>
</feature>
<dbReference type="Gene3D" id="3.80.10.10">
    <property type="entry name" value="Ribonuclease Inhibitor"/>
    <property type="match status" value="1"/>
</dbReference>